<feature type="transmembrane region" description="Helical" evidence="1">
    <location>
        <begin position="68"/>
        <end position="86"/>
    </location>
</feature>
<dbReference type="Proteomes" id="UP000581688">
    <property type="component" value="Unassembled WGS sequence"/>
</dbReference>
<sequence>MDTATHITMGVALGGLATLDTSVQQDPALFQAIMIGTLVGSNAPDFDTILKFKNNAVYIRNHRGITHSLPAIFLWGISIAFLIHLFTPQVSYGQLLFWTTLAVGIHVLVDIFNAYGTQAARPINRKWIALGFINTFDPYIFSLHIIGIAAWWFFGAEPGITFLILYFVMALYYLKRYLDKKEIVRQIHERFSDVEQVVTSPTIKHNYWRIAVTTKEHFYVARAINGKIMVLDQFERLPLPNHPAMTEALEDQNVQAFLSFSPVYRWEIEEEEEHDHETEVRFIDLRYRSKEHYPFVAIVKLDSNYEISNSYTGWIYSEDKLQEKVQPITN</sequence>
<evidence type="ECO:0000313" key="2">
    <source>
        <dbReference type="EMBL" id="MBB6455091.1"/>
    </source>
</evidence>
<accession>A0A841Q9C2</accession>
<organism evidence="2 3">
    <name type="scientific">Salirhabdus euzebyi</name>
    <dbReference type="NCBI Taxonomy" id="394506"/>
    <lineage>
        <taxon>Bacteria</taxon>
        <taxon>Bacillati</taxon>
        <taxon>Bacillota</taxon>
        <taxon>Bacilli</taxon>
        <taxon>Bacillales</taxon>
        <taxon>Bacillaceae</taxon>
        <taxon>Salirhabdus</taxon>
    </lineage>
</organism>
<reference evidence="2 3" key="1">
    <citation type="submission" date="2020-08" db="EMBL/GenBank/DDBJ databases">
        <title>Genomic Encyclopedia of Type Strains, Phase IV (KMG-IV): sequencing the most valuable type-strain genomes for metagenomic binning, comparative biology and taxonomic classification.</title>
        <authorList>
            <person name="Goeker M."/>
        </authorList>
    </citation>
    <scope>NUCLEOTIDE SEQUENCE [LARGE SCALE GENOMIC DNA]</scope>
    <source>
        <strain evidence="2 3">DSM 19612</strain>
    </source>
</reference>
<proteinExistence type="predicted"/>
<protein>
    <submittedName>
        <fullName evidence="2">Inner membrane protein</fullName>
    </submittedName>
</protein>
<gene>
    <name evidence="2" type="ORF">HNQ94_003586</name>
</gene>
<feature type="transmembrane region" description="Helical" evidence="1">
    <location>
        <begin position="160"/>
        <end position="178"/>
    </location>
</feature>
<dbReference type="InterPro" id="IPR053170">
    <property type="entry name" value="Transcription_regulator"/>
</dbReference>
<keyword evidence="1" id="KW-1133">Transmembrane helix</keyword>
<dbReference type="Pfam" id="PF04307">
    <property type="entry name" value="YdjM"/>
    <property type="match status" value="1"/>
</dbReference>
<feature type="transmembrane region" description="Helical" evidence="1">
    <location>
        <begin position="92"/>
        <end position="115"/>
    </location>
</feature>
<dbReference type="RefSeq" id="WP_174497566.1">
    <property type="nucleotide sequence ID" value="NZ_CADDWK010000016.1"/>
</dbReference>
<evidence type="ECO:0000313" key="3">
    <source>
        <dbReference type="Proteomes" id="UP000581688"/>
    </source>
</evidence>
<evidence type="ECO:0000256" key="1">
    <source>
        <dbReference type="SAM" id="Phobius"/>
    </source>
</evidence>
<keyword evidence="1" id="KW-0812">Transmembrane</keyword>
<dbReference type="AlphaFoldDB" id="A0A841Q9C2"/>
<keyword evidence="1" id="KW-0472">Membrane</keyword>
<dbReference type="EMBL" id="JACHGH010000015">
    <property type="protein sequence ID" value="MBB6455091.1"/>
    <property type="molecule type" value="Genomic_DNA"/>
</dbReference>
<keyword evidence="3" id="KW-1185">Reference proteome</keyword>
<name>A0A841Q9C2_9BACI</name>
<dbReference type="InterPro" id="IPR007404">
    <property type="entry name" value="YdjM-like"/>
</dbReference>
<dbReference type="PANTHER" id="PTHR40031">
    <property type="entry name" value="HYPOTHETICAL MEMBRANE SPANNING PROTEIN"/>
    <property type="match status" value="1"/>
</dbReference>
<dbReference type="PANTHER" id="PTHR40031:SF1">
    <property type="entry name" value="MEMBRANE-BOUND METAL-DEPENDENT HYDROLASE"/>
    <property type="match status" value="1"/>
</dbReference>
<comment type="caution">
    <text evidence="2">The sequence shown here is derived from an EMBL/GenBank/DDBJ whole genome shotgun (WGS) entry which is preliminary data.</text>
</comment>
<feature type="transmembrane region" description="Helical" evidence="1">
    <location>
        <begin position="127"/>
        <end position="154"/>
    </location>
</feature>